<accession>A0ACB5UAF6</accession>
<protein>
    <submittedName>
        <fullName evidence="1">Unnamed protein product</fullName>
    </submittedName>
</protein>
<evidence type="ECO:0000313" key="1">
    <source>
        <dbReference type="EMBL" id="GMF05597.1"/>
    </source>
</evidence>
<name>A0ACB5UAF6_AMBMO</name>
<dbReference type="Proteomes" id="UP001165064">
    <property type="component" value="Unassembled WGS sequence"/>
</dbReference>
<comment type="caution">
    <text evidence="1">The sequence shown here is derived from an EMBL/GenBank/DDBJ whole genome shotgun (WGS) entry which is preliminary data.</text>
</comment>
<organism evidence="1 2">
    <name type="scientific">Ambrosiozyma monospora</name>
    <name type="common">Yeast</name>
    <name type="synonym">Endomycopsis monosporus</name>
    <dbReference type="NCBI Taxonomy" id="43982"/>
    <lineage>
        <taxon>Eukaryota</taxon>
        <taxon>Fungi</taxon>
        <taxon>Dikarya</taxon>
        <taxon>Ascomycota</taxon>
        <taxon>Saccharomycotina</taxon>
        <taxon>Pichiomycetes</taxon>
        <taxon>Pichiales</taxon>
        <taxon>Pichiaceae</taxon>
        <taxon>Ambrosiozyma</taxon>
    </lineage>
</organism>
<gene>
    <name evidence="1" type="ORF">Amon02_001239500</name>
</gene>
<keyword evidence="2" id="KW-1185">Reference proteome</keyword>
<sequence>MNYFISNLPDPINENYSIACYKEKPDGYPNSISVFGYPHIIAIQTFYYKNRFISSIEKLYEKVMDLSPAFWKRYYRTNSGNATSDGTGNGKKSGTKRRGRKTFTERNKNMKPENDKIIDENVGLINVLPKWAETFDPMQEEPKLLNYDSMDSISVPPSTDESSKRKAEVIVSNEESPRKRPYVPVVGGGLNIPSDDPSIDLAKQFRDSTILVLRYSWAQLPTILHISQDG</sequence>
<proteinExistence type="predicted"/>
<reference evidence="1" key="1">
    <citation type="submission" date="2023-04" db="EMBL/GenBank/DDBJ databases">
        <title>Ambrosiozyma monospora NBRC 10751.</title>
        <authorList>
            <person name="Ichikawa N."/>
            <person name="Sato H."/>
            <person name="Tonouchi N."/>
        </authorList>
    </citation>
    <scope>NUCLEOTIDE SEQUENCE</scope>
    <source>
        <strain evidence="1">NBRC 10751</strain>
    </source>
</reference>
<evidence type="ECO:0000313" key="2">
    <source>
        <dbReference type="Proteomes" id="UP001165064"/>
    </source>
</evidence>
<dbReference type="EMBL" id="BSXS01014517">
    <property type="protein sequence ID" value="GMF05597.1"/>
    <property type="molecule type" value="Genomic_DNA"/>
</dbReference>